<evidence type="ECO:0000256" key="8">
    <source>
        <dbReference type="ARBA" id="ARBA00023125"/>
    </source>
</evidence>
<dbReference type="Pfam" id="PF21445">
    <property type="entry name" value="ADDB_N"/>
    <property type="match status" value="1"/>
</dbReference>
<dbReference type="InterPro" id="IPR027417">
    <property type="entry name" value="P-loop_NTPase"/>
</dbReference>
<reference evidence="14 15" key="1">
    <citation type="journal article" date="2019" name="Nat. Med.">
        <title>A library of human gut bacterial isolates paired with longitudinal multiomics data enables mechanistic microbiome research.</title>
        <authorList>
            <person name="Poyet M."/>
            <person name="Groussin M."/>
            <person name="Gibbons S.M."/>
            <person name="Avila-Pacheco J."/>
            <person name="Jiang X."/>
            <person name="Kearney S.M."/>
            <person name="Perrotta A.R."/>
            <person name="Berdy B."/>
            <person name="Zhao S."/>
            <person name="Lieberman T.D."/>
            <person name="Swanson P.K."/>
            <person name="Smith M."/>
            <person name="Roesemann S."/>
            <person name="Alexander J.E."/>
            <person name="Rich S.A."/>
            <person name="Livny J."/>
            <person name="Vlamakis H."/>
            <person name="Clish C."/>
            <person name="Bullock K."/>
            <person name="Deik A."/>
            <person name="Scott J."/>
            <person name="Pierce K.A."/>
            <person name="Xavier R.J."/>
            <person name="Alm E.J."/>
        </authorList>
    </citation>
    <scope>NUCLEOTIDE SEQUENCE [LARGE SCALE GENOMIC DNA]</scope>
    <source>
        <strain evidence="12 15">BIOML-A13</strain>
        <strain evidence="13 14">BIOML-A3</strain>
    </source>
</reference>
<dbReference type="InterPro" id="IPR049035">
    <property type="entry name" value="ADDB_N"/>
</dbReference>
<dbReference type="Gene3D" id="3.40.50.300">
    <property type="entry name" value="P-loop containing nucleotide triphosphate hydrolases"/>
    <property type="match status" value="2"/>
</dbReference>
<dbReference type="GO" id="GO:0006281">
    <property type="term" value="P:DNA repair"/>
    <property type="evidence" value="ECO:0007669"/>
    <property type="project" value="UniProtKB-KW"/>
</dbReference>
<dbReference type="Proteomes" id="UP000484547">
    <property type="component" value="Unassembled WGS sequence"/>
</dbReference>
<sequence length="1025" mass="115710">MIDLYTVPLGATARDFFAAEAEKNYSYDEALLVLPSRLLVNHARRSGRAQTVNFEYLPNRIVALNRQLLDLPPEVKLEMISRRTQELLVGDLLHQLAKLQGLDYFSKLADKEGFVKAVTGLLGQLSRSGSTQEEITTALLEWEQRNPAYVMKDREVAALYNLYRNKLKQKNWYDVEGLYRLAIAVLERPQAKLPWQQLYFSEFYHFDALQRLLIKSLSRHCRISIGLMYEPKRPEIFAAVERSFGYLSGFAQLHDLQLEDSARKPDLQHLTAKLGAGSCQTMAAADSINFIEAGDSEGELRAVLRSIKARLQHGAAYNDFLVAVRDFNTYSGIRAVCDEYGLPVTLPQTASLSAQPVCEFLRLLLNVAAGGSEAIAAYWRLLKCGVVKLVYSFDGERLNRLKQEYLYNDLRQLRKAVRDKADTNENKQWSTDLSELELLLDKVQRRDTAAAYGETFKTILEALALPVKAGENYKNGRADLLEVKNIVETVRQLAEVLDTLSEDYQNGGLESVPLKAEEYSQLLLSACAERQIVLTAADSEGILFGEAANLQGLLFKHVYIMGLREGEFPRSKNENWIYNDRERAELSGVGVELDNTACAYAEDKFFFAAVAAMATETLTLSWYRDDTAGASAYIEDVERLYAAGCITKSRAGRTGWQEALSEQELLLGITQTDTCHNWLLERLGVDWTLRSSIERIREQGDSVYKGVFEDVQLQRAVNEAVGGFFSASHLETYAQCPYRFLLSYVWKQQQYEELTETVEPAVEGSLLHDVLARFMAEHLHEKLTKYPPTELISQLDDIMTSVCDEYITGKKIAVTDFWPSQRRKLNLLLRRWLQRELVYQKEWEPFVPVKIEWDFGRNGSAPLALEVNGGKIYLNGRIDRIDSDGNGIFVTDYKRSQIPSGSELTAGLDLQMPVYLLALAALETQNKVLGGGYYSLKEAKRKGGFAMQTLGKTPFTTNNKPFSDAEDQWLAFADFCRTTVRGYINTLQQGNFPPAPRKNCPEYCPGKDICRAYGELAAEGGEDNV</sequence>
<dbReference type="Gene3D" id="3.90.320.10">
    <property type="match status" value="1"/>
</dbReference>
<evidence type="ECO:0000256" key="5">
    <source>
        <dbReference type="ARBA" id="ARBA00022806"/>
    </source>
</evidence>
<dbReference type="InterPro" id="IPR011335">
    <property type="entry name" value="Restrct_endonuc-II-like"/>
</dbReference>
<dbReference type="Pfam" id="PF12705">
    <property type="entry name" value="PDDEXK_1"/>
    <property type="match status" value="1"/>
</dbReference>
<keyword evidence="14" id="KW-1185">Reference proteome</keyword>
<dbReference type="PANTHER" id="PTHR30591:SF1">
    <property type="entry name" value="RECBCD ENZYME SUBUNIT RECC"/>
    <property type="match status" value="1"/>
</dbReference>
<protein>
    <recommendedName>
        <fullName evidence="16">DNA helicase</fullName>
    </recommendedName>
</protein>
<dbReference type="EMBL" id="WNBW01000001">
    <property type="protein sequence ID" value="MTU03205.1"/>
    <property type="molecule type" value="Genomic_DNA"/>
</dbReference>
<dbReference type="GO" id="GO:0006310">
    <property type="term" value="P:DNA recombination"/>
    <property type="evidence" value="ECO:0007669"/>
    <property type="project" value="TreeGrafter"/>
</dbReference>
<dbReference type="GO" id="GO:0005524">
    <property type="term" value="F:ATP binding"/>
    <property type="evidence" value="ECO:0007669"/>
    <property type="project" value="UniProtKB-KW"/>
</dbReference>
<dbReference type="SUPFAM" id="SSF52980">
    <property type="entry name" value="Restriction endonuclease-like"/>
    <property type="match status" value="1"/>
</dbReference>
<dbReference type="RefSeq" id="WP_155163562.1">
    <property type="nucleotide sequence ID" value="NZ_WNBG01000001.1"/>
</dbReference>
<dbReference type="GO" id="GO:0004527">
    <property type="term" value="F:exonuclease activity"/>
    <property type="evidence" value="ECO:0007669"/>
    <property type="project" value="UniProtKB-KW"/>
</dbReference>
<evidence type="ECO:0000313" key="14">
    <source>
        <dbReference type="Proteomes" id="UP000443070"/>
    </source>
</evidence>
<keyword evidence="5" id="KW-0347">Helicase</keyword>
<evidence type="ECO:0000256" key="1">
    <source>
        <dbReference type="ARBA" id="ARBA00022722"/>
    </source>
</evidence>
<evidence type="ECO:0000256" key="4">
    <source>
        <dbReference type="ARBA" id="ARBA00022801"/>
    </source>
</evidence>
<gene>
    <name evidence="12" type="ORF">GMD11_02160</name>
    <name evidence="13" type="ORF">GMD18_02155</name>
</gene>
<keyword evidence="2" id="KW-0547">Nucleotide-binding</keyword>
<name>A0A7X3BUR3_9FIRM</name>
<dbReference type="EMBL" id="WNBM01000001">
    <property type="protein sequence ID" value="MTT75074.1"/>
    <property type="molecule type" value="Genomic_DNA"/>
</dbReference>
<keyword evidence="1" id="KW-0540">Nuclease</keyword>
<evidence type="ECO:0000256" key="9">
    <source>
        <dbReference type="ARBA" id="ARBA00023204"/>
    </source>
</evidence>
<keyword evidence="7" id="KW-0067">ATP-binding</keyword>
<dbReference type="InterPro" id="IPR011604">
    <property type="entry name" value="PDDEXK-like_dom_sf"/>
</dbReference>
<dbReference type="GO" id="GO:0004386">
    <property type="term" value="F:helicase activity"/>
    <property type="evidence" value="ECO:0007669"/>
    <property type="project" value="UniProtKB-KW"/>
</dbReference>
<evidence type="ECO:0000256" key="7">
    <source>
        <dbReference type="ARBA" id="ARBA00022840"/>
    </source>
</evidence>
<evidence type="ECO:0000259" key="10">
    <source>
        <dbReference type="Pfam" id="PF12705"/>
    </source>
</evidence>
<dbReference type="SUPFAM" id="SSF52540">
    <property type="entry name" value="P-loop containing nucleoside triphosphate hydrolases"/>
    <property type="match status" value="1"/>
</dbReference>
<organism evidence="12 15">
    <name type="scientific">Phascolarctobacterium faecium</name>
    <dbReference type="NCBI Taxonomy" id="33025"/>
    <lineage>
        <taxon>Bacteria</taxon>
        <taxon>Bacillati</taxon>
        <taxon>Bacillota</taxon>
        <taxon>Negativicutes</taxon>
        <taxon>Acidaminococcales</taxon>
        <taxon>Acidaminococcaceae</taxon>
        <taxon>Phascolarctobacterium</taxon>
    </lineage>
</organism>
<evidence type="ECO:0000256" key="3">
    <source>
        <dbReference type="ARBA" id="ARBA00022763"/>
    </source>
</evidence>
<dbReference type="AlphaFoldDB" id="A0A7X3BUR3"/>
<evidence type="ECO:0000313" key="15">
    <source>
        <dbReference type="Proteomes" id="UP000484547"/>
    </source>
</evidence>
<comment type="caution">
    <text evidence="12">The sequence shown here is derived from an EMBL/GenBank/DDBJ whole genome shotgun (WGS) entry which is preliminary data.</text>
</comment>
<proteinExistence type="predicted"/>
<accession>A0A7X3BUR3</accession>
<evidence type="ECO:0000256" key="2">
    <source>
        <dbReference type="ARBA" id="ARBA00022741"/>
    </source>
</evidence>
<evidence type="ECO:0000313" key="12">
    <source>
        <dbReference type="EMBL" id="MTT75074.1"/>
    </source>
</evidence>
<dbReference type="OrthoDB" id="9758506at2"/>
<keyword evidence="9" id="KW-0234">DNA repair</keyword>
<dbReference type="InterPro" id="IPR038726">
    <property type="entry name" value="PDDEXK_AddAB-type"/>
</dbReference>
<dbReference type="Proteomes" id="UP000443070">
    <property type="component" value="Unassembled WGS sequence"/>
</dbReference>
<feature type="domain" description="PD-(D/E)XK endonuclease-like" evidence="10">
    <location>
        <begin position="725"/>
        <end position="1011"/>
    </location>
</feature>
<keyword evidence="6" id="KW-0269">Exonuclease</keyword>
<evidence type="ECO:0000313" key="13">
    <source>
        <dbReference type="EMBL" id="MTU03205.1"/>
    </source>
</evidence>
<keyword evidence="8" id="KW-0238">DNA-binding</keyword>
<evidence type="ECO:0000256" key="6">
    <source>
        <dbReference type="ARBA" id="ARBA00022839"/>
    </source>
</evidence>
<evidence type="ECO:0000259" key="11">
    <source>
        <dbReference type="Pfam" id="PF21445"/>
    </source>
</evidence>
<feature type="domain" description="ATP-dependent helicase/deoxyribonuclease subunit B N-terminal" evidence="11">
    <location>
        <begin position="75"/>
        <end position="259"/>
    </location>
</feature>
<keyword evidence="4" id="KW-0378">Hydrolase</keyword>
<keyword evidence="3" id="KW-0227">DNA damage</keyword>
<dbReference type="GO" id="GO:0003677">
    <property type="term" value="F:DNA binding"/>
    <property type="evidence" value="ECO:0007669"/>
    <property type="project" value="UniProtKB-KW"/>
</dbReference>
<evidence type="ECO:0008006" key="16">
    <source>
        <dbReference type="Google" id="ProtNLM"/>
    </source>
</evidence>
<dbReference type="PANTHER" id="PTHR30591">
    <property type="entry name" value="RECBCD ENZYME SUBUNIT RECC"/>
    <property type="match status" value="1"/>
</dbReference>